<evidence type="ECO:0000256" key="5">
    <source>
        <dbReference type="ARBA" id="ARBA00022825"/>
    </source>
</evidence>
<evidence type="ECO:0000259" key="7">
    <source>
        <dbReference type="Pfam" id="PF01343"/>
    </source>
</evidence>
<evidence type="ECO:0000256" key="4">
    <source>
        <dbReference type="ARBA" id="ARBA00022801"/>
    </source>
</evidence>
<proteinExistence type="inferred from homology"/>
<gene>
    <name evidence="8" type="primary">sppA</name>
    <name evidence="8" type="ORF">NG653_07355</name>
</gene>
<dbReference type="Pfam" id="PF01343">
    <property type="entry name" value="Peptidase_S49"/>
    <property type="match status" value="2"/>
</dbReference>
<dbReference type="PANTHER" id="PTHR33209:SF1">
    <property type="entry name" value="PEPTIDASE S49 DOMAIN-CONTAINING PROTEIN"/>
    <property type="match status" value="1"/>
</dbReference>
<dbReference type="PIRSF" id="PIRSF001217">
    <property type="entry name" value="Protease_4_SppA"/>
    <property type="match status" value="1"/>
</dbReference>
<accession>A0ABT1AX93</accession>
<comment type="caution">
    <text evidence="8">The sequence shown here is derived from an EMBL/GenBank/DDBJ whole genome shotgun (WGS) entry which is preliminary data.</text>
</comment>
<dbReference type="CDD" id="cd07018">
    <property type="entry name" value="S49_SppA_67K_type"/>
    <property type="match status" value="1"/>
</dbReference>
<reference evidence="8 9" key="1">
    <citation type="submission" date="2022-06" db="EMBL/GenBank/DDBJ databases">
        <authorList>
            <person name="Xuan X."/>
        </authorList>
    </citation>
    <scope>NUCLEOTIDE SEQUENCE [LARGE SCALE GENOMIC DNA]</scope>
    <source>
        <strain evidence="8 9">2V75</strain>
    </source>
</reference>
<dbReference type="InterPro" id="IPR004635">
    <property type="entry name" value="Pept_S49_SppA"/>
</dbReference>
<dbReference type="NCBIfam" id="TIGR00705">
    <property type="entry name" value="SppA_67K"/>
    <property type="match status" value="1"/>
</dbReference>
<dbReference type="RefSeq" id="WP_252741049.1">
    <property type="nucleotide sequence ID" value="NZ_JAMXIB010000005.1"/>
</dbReference>
<keyword evidence="9" id="KW-1185">Reference proteome</keyword>
<dbReference type="PANTHER" id="PTHR33209">
    <property type="entry name" value="PROTEASE 4"/>
    <property type="match status" value="1"/>
</dbReference>
<evidence type="ECO:0000256" key="1">
    <source>
        <dbReference type="ARBA" id="ARBA00004370"/>
    </source>
</evidence>
<evidence type="ECO:0000256" key="3">
    <source>
        <dbReference type="ARBA" id="ARBA00022670"/>
    </source>
</evidence>
<evidence type="ECO:0000313" key="8">
    <source>
        <dbReference type="EMBL" id="MCO5724669.1"/>
    </source>
</evidence>
<dbReference type="InterPro" id="IPR047217">
    <property type="entry name" value="S49_SppA_67K_type_N"/>
</dbReference>
<evidence type="ECO:0000256" key="6">
    <source>
        <dbReference type="ARBA" id="ARBA00023136"/>
    </source>
</evidence>
<keyword evidence="6" id="KW-0472">Membrane</keyword>
<sequence length="583" mass="64297">MAFLRNLLASILGTLVALGILFFMLLIFASLAESAGEVNVRQHSVLELDFPYPVSENSGYDSEDPFSFFYDPTMGLNDITKAIAVAKTDDRITGISLKTPYLMAGLAQTRAIRNALQDFRESGKFVYAYGDFFMQKDYYLASVADSIFLNPVGTVDFKGLAAEVLYFADFQEKTGLKMEVVRHGKYKSAVEPFLSNQMSPENREQLSSLIRSLWAAMRDEMAASRGLAPADLDRVADTLGAREPEMALRAGLVDGIAYQDAYEAKLVRESGTAKEHPERISLQRYMRYSRGRSLHTGTDEIAVIYAQGEILYGEGGPEYIGQELMTRALRRAREDKDIKAVVLRVNSPGGSALTSEILWQELQLTRKEKPVVVSLSDIAASGGYYLAVGGDRILAEPTSITGSIGVFATIPNMSGLSDKIGINAEQVGTHRFSMDYSFFEPMRDDFREILRQGIERAYDTFLERVASGRGITVAQADSLAQGRVWSGTEALENGLVDALGGMPEALEMAAEMAGVDDYRIRTLPRYKTGLERLMEDLGGAEAKTGSLLEAELGAEWAQALRELRAMLQQEGVQARMPFTLKIH</sequence>
<keyword evidence="3" id="KW-0645">Protease</keyword>
<dbReference type="EMBL" id="JAMXIB010000005">
    <property type="protein sequence ID" value="MCO5724669.1"/>
    <property type="molecule type" value="Genomic_DNA"/>
</dbReference>
<feature type="domain" description="Peptidase S49" evidence="7">
    <location>
        <begin position="119"/>
        <end position="264"/>
    </location>
</feature>
<keyword evidence="5" id="KW-0720">Serine protease</keyword>
<comment type="similarity">
    <text evidence="2">Belongs to the peptidase S49 family.</text>
</comment>
<evidence type="ECO:0000313" key="9">
    <source>
        <dbReference type="Proteomes" id="UP001206312"/>
    </source>
</evidence>
<dbReference type="SUPFAM" id="SSF52096">
    <property type="entry name" value="ClpP/crotonase"/>
    <property type="match status" value="2"/>
</dbReference>
<dbReference type="NCBIfam" id="TIGR00706">
    <property type="entry name" value="SppA_dom"/>
    <property type="match status" value="1"/>
</dbReference>
<dbReference type="InterPro" id="IPR004634">
    <property type="entry name" value="Pept_S49_pIV"/>
</dbReference>
<keyword evidence="4" id="KW-0378">Hydrolase</keyword>
<feature type="domain" description="Peptidase S49" evidence="7">
    <location>
        <begin position="365"/>
        <end position="515"/>
    </location>
</feature>
<dbReference type="CDD" id="cd07023">
    <property type="entry name" value="S49_Sppa_N_C"/>
    <property type="match status" value="1"/>
</dbReference>
<comment type="subcellular location">
    <subcellularLocation>
        <location evidence="1">Membrane</location>
    </subcellularLocation>
</comment>
<dbReference type="InterPro" id="IPR047272">
    <property type="entry name" value="S49_SppA_C"/>
</dbReference>
<dbReference type="Proteomes" id="UP001206312">
    <property type="component" value="Unassembled WGS sequence"/>
</dbReference>
<protein>
    <submittedName>
        <fullName evidence="8">Signal peptide peptidase SppA</fullName>
    </submittedName>
</protein>
<organism evidence="8 9">
    <name type="scientific">Robiginitalea marina</name>
    <dbReference type="NCBI Taxonomy" id="2954105"/>
    <lineage>
        <taxon>Bacteria</taxon>
        <taxon>Pseudomonadati</taxon>
        <taxon>Bacteroidota</taxon>
        <taxon>Flavobacteriia</taxon>
        <taxon>Flavobacteriales</taxon>
        <taxon>Flavobacteriaceae</taxon>
        <taxon>Robiginitalea</taxon>
    </lineage>
</organism>
<dbReference type="InterPro" id="IPR029045">
    <property type="entry name" value="ClpP/crotonase-like_dom_sf"/>
</dbReference>
<dbReference type="Gene3D" id="3.90.226.10">
    <property type="entry name" value="2-enoyl-CoA Hydratase, Chain A, domain 1"/>
    <property type="match status" value="3"/>
</dbReference>
<dbReference type="InterPro" id="IPR002142">
    <property type="entry name" value="Peptidase_S49"/>
</dbReference>
<evidence type="ECO:0000256" key="2">
    <source>
        <dbReference type="ARBA" id="ARBA00008683"/>
    </source>
</evidence>
<name>A0ABT1AX93_9FLAO</name>